<feature type="transmembrane region" description="Helical" evidence="2">
    <location>
        <begin position="12"/>
        <end position="31"/>
    </location>
</feature>
<feature type="region of interest" description="Disordered" evidence="1">
    <location>
        <begin position="90"/>
        <end position="110"/>
    </location>
</feature>
<evidence type="ECO:0000256" key="2">
    <source>
        <dbReference type="SAM" id="Phobius"/>
    </source>
</evidence>
<keyword evidence="2" id="KW-0472">Membrane</keyword>
<keyword evidence="2" id="KW-1133">Transmembrane helix</keyword>
<dbReference type="InterPro" id="IPR001478">
    <property type="entry name" value="PDZ"/>
</dbReference>
<evidence type="ECO:0000259" key="3">
    <source>
        <dbReference type="PROSITE" id="PS50106"/>
    </source>
</evidence>
<dbReference type="Pfam" id="PF17820">
    <property type="entry name" value="PDZ_6"/>
    <property type="match status" value="1"/>
</dbReference>
<evidence type="ECO:0000313" key="5">
    <source>
        <dbReference type="Proteomes" id="UP000218427"/>
    </source>
</evidence>
<dbReference type="InterPro" id="IPR041489">
    <property type="entry name" value="PDZ_6"/>
</dbReference>
<feature type="domain" description="PDZ" evidence="3">
    <location>
        <begin position="167"/>
        <end position="259"/>
    </location>
</feature>
<evidence type="ECO:0000256" key="1">
    <source>
        <dbReference type="SAM" id="MobiDB-lite"/>
    </source>
</evidence>
<dbReference type="SUPFAM" id="SSF50156">
    <property type="entry name" value="PDZ domain-like"/>
    <property type="match status" value="1"/>
</dbReference>
<dbReference type="InterPro" id="IPR036034">
    <property type="entry name" value="PDZ_sf"/>
</dbReference>
<organism evidence="4 5">
    <name type="scientific">Microbulbifer flavimaris</name>
    <dbReference type="NCBI Taxonomy" id="1781068"/>
    <lineage>
        <taxon>Bacteria</taxon>
        <taxon>Pseudomonadati</taxon>
        <taxon>Pseudomonadota</taxon>
        <taxon>Gammaproteobacteria</taxon>
        <taxon>Cellvibrionales</taxon>
        <taxon>Microbulbiferaceae</taxon>
        <taxon>Microbulbifer</taxon>
    </lineage>
</organism>
<dbReference type="SMART" id="SM00228">
    <property type="entry name" value="PDZ"/>
    <property type="match status" value="1"/>
</dbReference>
<dbReference type="PROSITE" id="PS50106">
    <property type="entry name" value="PDZ"/>
    <property type="match status" value="1"/>
</dbReference>
<keyword evidence="5" id="KW-1185">Reference proteome</keyword>
<accession>A0ABX4I1X8</accession>
<protein>
    <submittedName>
        <fullName evidence="4">PDZ domain-containing protein</fullName>
    </submittedName>
</protein>
<name>A0ABX4I1X8_9GAMM</name>
<dbReference type="Proteomes" id="UP000218427">
    <property type="component" value="Unassembled WGS sequence"/>
</dbReference>
<keyword evidence="2" id="KW-0812">Transmembrane</keyword>
<evidence type="ECO:0000313" key="4">
    <source>
        <dbReference type="EMBL" id="PCO06429.1"/>
    </source>
</evidence>
<dbReference type="RefSeq" id="WP_082679323.1">
    <property type="nucleotide sequence ID" value="NZ_LRFG02000001.1"/>
</dbReference>
<sequence length="293" mass="32533">MRSAQPRSIPAPIMLLVAAMTGFLVSIPMLLTKTSSPSGAIETSTPELENRITKLENSLAKAMQIQERLLALVGEIHGQQVETRPISAPRENVTTTNGSLREPPQQARPVSRFATSRRERLVQAGISQNRVDRILAREWELRYEQQQLRHRYKHLEDQSTDEAAKIAGNLERYDNIEEIVGSELSPWEYERYREAITPGEKIVITAVLDGSNAANAGIRPGDQLLSYNGSPVTDARTMRSLLDQATPGSKVPVVIRRLKPNSELTVYVSAGPLGVQTLFSPRFLRQDSTGDNP</sequence>
<proteinExistence type="predicted"/>
<gene>
    <name evidence="4" type="ORF">AWR36_001180</name>
</gene>
<comment type="caution">
    <text evidence="4">The sequence shown here is derived from an EMBL/GenBank/DDBJ whole genome shotgun (WGS) entry which is preliminary data.</text>
</comment>
<reference evidence="4" key="1">
    <citation type="submission" date="2017-08" db="EMBL/GenBank/DDBJ databases">
        <title>Microbulbifer marisrubri sp. nov., a halophilic alphaproteobacterium isolated from marine sediment of the Yellow Sea, China.</title>
        <authorList>
            <person name="Zhang G."/>
            <person name="Xiong Q."/>
        </authorList>
    </citation>
    <scope>NUCLEOTIDE SEQUENCE [LARGE SCALE GENOMIC DNA]</scope>
    <source>
        <strain evidence="4">WRN-8</strain>
    </source>
</reference>
<dbReference type="Gene3D" id="2.30.42.10">
    <property type="match status" value="1"/>
</dbReference>
<dbReference type="EMBL" id="LRFG02000001">
    <property type="protein sequence ID" value="PCO06429.1"/>
    <property type="molecule type" value="Genomic_DNA"/>
</dbReference>